<reference evidence="5" key="1">
    <citation type="submission" date="2016-02" db="EMBL/GenBank/DDBJ databases">
        <title>Evolution and Biochemical Function of Populus SABATH Methyltransferase Gene Family.</title>
        <authorList>
            <person name="Han X."/>
        </authorList>
    </citation>
    <scope>NUCLEOTIDE SEQUENCE</scope>
</reference>
<dbReference type="Pfam" id="PF03492">
    <property type="entry name" value="Methyltransf_7"/>
    <property type="match status" value="1"/>
</dbReference>
<proteinExistence type="evidence at transcript level"/>
<accession>A0A1D8QRD3</accession>
<dbReference type="Gene3D" id="3.40.50.150">
    <property type="entry name" value="Vaccinia Virus protein VP39"/>
    <property type="match status" value="1"/>
</dbReference>
<dbReference type="InterPro" id="IPR042086">
    <property type="entry name" value="MeTrfase_capping"/>
</dbReference>
<evidence type="ECO:0000256" key="3">
    <source>
        <dbReference type="ARBA" id="ARBA00022723"/>
    </source>
</evidence>
<dbReference type="GO" id="GO:0032259">
    <property type="term" value="P:methylation"/>
    <property type="evidence" value="ECO:0007669"/>
    <property type="project" value="UniProtKB-KW"/>
</dbReference>
<keyword evidence="3" id="KW-0479">Metal-binding</keyword>
<dbReference type="GO" id="GO:0046872">
    <property type="term" value="F:metal ion binding"/>
    <property type="evidence" value="ECO:0007669"/>
    <property type="project" value="UniProtKB-KW"/>
</dbReference>
<dbReference type="SUPFAM" id="SSF53335">
    <property type="entry name" value="S-adenosyl-L-methionine-dependent methyltransferases"/>
    <property type="match status" value="1"/>
</dbReference>
<name>A0A1D8QRD3_POPTR</name>
<protein>
    <submittedName>
        <fullName evidence="5">SABATH methyltransferase 12</fullName>
    </submittedName>
</protein>
<keyword evidence="1 5" id="KW-0489">Methyltransferase</keyword>
<dbReference type="GO" id="GO:0008168">
    <property type="term" value="F:methyltransferase activity"/>
    <property type="evidence" value="ECO:0007669"/>
    <property type="project" value="UniProtKB-KW"/>
</dbReference>
<organism evidence="5">
    <name type="scientific">Populus trichocarpa</name>
    <name type="common">Western balsam poplar</name>
    <name type="synonym">Populus balsamifera subsp. trichocarpa</name>
    <dbReference type="NCBI Taxonomy" id="3694"/>
    <lineage>
        <taxon>Eukaryota</taxon>
        <taxon>Viridiplantae</taxon>
        <taxon>Streptophyta</taxon>
        <taxon>Embryophyta</taxon>
        <taxon>Tracheophyta</taxon>
        <taxon>Spermatophyta</taxon>
        <taxon>Magnoliopsida</taxon>
        <taxon>eudicotyledons</taxon>
        <taxon>Gunneridae</taxon>
        <taxon>Pentapetalae</taxon>
        <taxon>rosids</taxon>
        <taxon>fabids</taxon>
        <taxon>Malpighiales</taxon>
        <taxon>Salicaceae</taxon>
        <taxon>Saliceae</taxon>
        <taxon>Populus</taxon>
    </lineage>
</organism>
<keyword evidence="4" id="KW-0460">Magnesium</keyword>
<dbReference type="Gene3D" id="1.10.1200.270">
    <property type="entry name" value="Methyltransferase, alpha-helical capping domain"/>
    <property type="match status" value="1"/>
</dbReference>
<dbReference type="PANTHER" id="PTHR31009">
    <property type="entry name" value="S-ADENOSYL-L-METHIONINE:CARBOXYL METHYLTRANSFERASE FAMILY PROTEIN"/>
    <property type="match status" value="1"/>
</dbReference>
<evidence type="ECO:0000256" key="4">
    <source>
        <dbReference type="ARBA" id="ARBA00022842"/>
    </source>
</evidence>
<evidence type="ECO:0000256" key="2">
    <source>
        <dbReference type="ARBA" id="ARBA00022679"/>
    </source>
</evidence>
<dbReference type="InterPro" id="IPR005299">
    <property type="entry name" value="MeTrfase_7"/>
</dbReference>
<sequence length="374" mass="42943">MEVEKYPVRDLQLHQVLHMNGGDGDNSYSNNSLLQKKVMLKAKPILQETIVQLYSKSFPECITMADMGCSSGPNTFLPIWEVIEAIDETCRKLNRKPPILQVFLNDLPRNDFNSIFRSLPGFHKKLEEEMGGKFGPCFIGAMPENFYGRFFPARSLHFVHSSYSLHWFSEVPRIPLNKGNIYLAKTSPPGVHKAYLNQFEKDFTAFLRSRSEEMIPGGCMVLTIYGRDENNDSSVKHSPTIWEFFGMMLNDMVLEGLIEESKLDSFNIPFYGALAEEVRDVIQAEGSFTIKRLESFHVSWDASIDDRYRDTMDKYTKGKFVAKRMRAIMESILARHFGDEIVDVLFQRFSIKIGEYMETVNGEYNNHVVSMAKA</sequence>
<dbReference type="AlphaFoldDB" id="A0A1D8QRD3"/>
<keyword evidence="2 5" id="KW-0808">Transferase</keyword>
<evidence type="ECO:0000256" key="1">
    <source>
        <dbReference type="ARBA" id="ARBA00022603"/>
    </source>
</evidence>
<gene>
    <name evidence="5" type="primary">SABATH12</name>
</gene>
<dbReference type="InterPro" id="IPR029063">
    <property type="entry name" value="SAM-dependent_MTases_sf"/>
</dbReference>
<dbReference type="EMBL" id="KU758938">
    <property type="protein sequence ID" value="AOW44491.1"/>
    <property type="molecule type" value="mRNA"/>
</dbReference>
<evidence type="ECO:0000313" key="5">
    <source>
        <dbReference type="EMBL" id="AOW44491.1"/>
    </source>
</evidence>